<feature type="transmembrane region" description="Helical" evidence="10">
    <location>
        <begin position="1348"/>
        <end position="1371"/>
    </location>
</feature>
<evidence type="ECO:0000256" key="8">
    <source>
        <dbReference type="SAM" id="Coils"/>
    </source>
</evidence>
<dbReference type="GO" id="GO:0005524">
    <property type="term" value="F:ATP binding"/>
    <property type="evidence" value="ECO:0007669"/>
    <property type="project" value="UniProtKB-KW"/>
</dbReference>
<keyword evidence="10" id="KW-0472">Membrane</keyword>
<evidence type="ECO:0000313" key="14">
    <source>
        <dbReference type="Proteomes" id="UP000669133"/>
    </source>
</evidence>
<evidence type="ECO:0000256" key="3">
    <source>
        <dbReference type="ARBA" id="ARBA00022741"/>
    </source>
</evidence>
<evidence type="ECO:0000313" key="13">
    <source>
        <dbReference type="EMBL" id="KAG5417004.1"/>
    </source>
</evidence>
<feature type="region of interest" description="Disordered" evidence="9">
    <location>
        <begin position="1"/>
        <end position="63"/>
    </location>
</feature>
<dbReference type="Pfam" id="PF24312">
    <property type="entry name" value="Ig-like_POM152"/>
    <property type="match status" value="1"/>
</dbReference>
<evidence type="ECO:0000256" key="2">
    <source>
        <dbReference type="ARBA" id="ARBA00012552"/>
    </source>
</evidence>
<dbReference type="InterPro" id="IPR011545">
    <property type="entry name" value="DEAD/DEAH_box_helicase_dom"/>
</dbReference>
<keyword evidence="14" id="KW-1185">Reference proteome</keyword>
<dbReference type="GO" id="GO:0003676">
    <property type="term" value="F:nucleic acid binding"/>
    <property type="evidence" value="ECO:0007669"/>
    <property type="project" value="InterPro"/>
</dbReference>
<protein>
    <recommendedName>
        <fullName evidence="2">RNA helicase</fullName>
        <ecNumber evidence="2">3.6.4.13</ecNumber>
    </recommendedName>
</protein>
<dbReference type="InterPro" id="IPR014001">
    <property type="entry name" value="Helicase_ATP-bd"/>
</dbReference>
<evidence type="ECO:0000256" key="7">
    <source>
        <dbReference type="ARBA" id="ARBA00047984"/>
    </source>
</evidence>
<dbReference type="EMBL" id="JAEOAQ010000007">
    <property type="protein sequence ID" value="KAG5417004.1"/>
    <property type="molecule type" value="Genomic_DNA"/>
</dbReference>
<dbReference type="GO" id="GO:0070762">
    <property type="term" value="C:nuclear pore transmembrane ring"/>
    <property type="evidence" value="ECO:0007669"/>
    <property type="project" value="TreeGrafter"/>
</dbReference>
<dbReference type="InterPro" id="IPR056544">
    <property type="entry name" value="Ig_POM152"/>
</dbReference>
<reference evidence="13 14" key="1">
    <citation type="submission" date="2020-12" db="EMBL/GenBank/DDBJ databases">
        <title>Effect of drift, selection, and recombination on the evolution of hybrid genomes in Candida yeast pathogens.</title>
        <authorList>
            <person name="Mixao V."/>
            <person name="Ksiezopolska E."/>
            <person name="Saus E."/>
            <person name="Boekhout T."/>
            <person name="Gacser A."/>
            <person name="Gabaldon T."/>
        </authorList>
    </citation>
    <scope>NUCLEOTIDE SEQUENCE [LARGE SCALE GENOMIC DNA]</scope>
    <source>
        <strain evidence="13 14">BP57</strain>
    </source>
</reference>
<evidence type="ECO:0000256" key="4">
    <source>
        <dbReference type="ARBA" id="ARBA00022801"/>
    </source>
</evidence>
<evidence type="ECO:0000256" key="10">
    <source>
        <dbReference type="SAM" id="Phobius"/>
    </source>
</evidence>
<dbReference type="Pfam" id="PF21010">
    <property type="entry name" value="HA2_C"/>
    <property type="match status" value="1"/>
</dbReference>
<feature type="transmembrane region" description="Helical" evidence="10">
    <location>
        <begin position="1316"/>
        <end position="1336"/>
    </location>
</feature>
<keyword evidence="6" id="KW-0067">ATP-binding</keyword>
<evidence type="ECO:0000256" key="6">
    <source>
        <dbReference type="ARBA" id="ARBA00022840"/>
    </source>
</evidence>
<organism evidence="13 14">
    <name type="scientific">Candida metapsilosis</name>
    <dbReference type="NCBI Taxonomy" id="273372"/>
    <lineage>
        <taxon>Eukaryota</taxon>
        <taxon>Fungi</taxon>
        <taxon>Dikarya</taxon>
        <taxon>Ascomycota</taxon>
        <taxon>Saccharomycotina</taxon>
        <taxon>Pichiomycetes</taxon>
        <taxon>Debaryomycetaceae</taxon>
        <taxon>Candida/Lodderomyces clade</taxon>
        <taxon>Candida</taxon>
    </lineage>
</organism>
<dbReference type="SMART" id="SM00847">
    <property type="entry name" value="HA2"/>
    <property type="match status" value="1"/>
</dbReference>
<accession>A0A8H8D8T4</accession>
<dbReference type="GO" id="GO:0006999">
    <property type="term" value="P:nuclear pore organization"/>
    <property type="evidence" value="ECO:0007669"/>
    <property type="project" value="TreeGrafter"/>
</dbReference>
<dbReference type="SMART" id="SM00490">
    <property type="entry name" value="HELICc"/>
    <property type="match status" value="1"/>
</dbReference>
<feature type="coiled-coil region" evidence="8">
    <location>
        <begin position="104"/>
        <end position="131"/>
    </location>
</feature>
<dbReference type="CDD" id="cd18791">
    <property type="entry name" value="SF2_C_RHA"/>
    <property type="match status" value="1"/>
</dbReference>
<dbReference type="OrthoDB" id="10253254at2759"/>
<dbReference type="InterPro" id="IPR056540">
    <property type="entry name" value="TMD_POM152"/>
</dbReference>
<dbReference type="Pfam" id="PF00270">
    <property type="entry name" value="DEAD"/>
    <property type="match status" value="1"/>
</dbReference>
<evidence type="ECO:0000259" key="12">
    <source>
        <dbReference type="PROSITE" id="PS51194"/>
    </source>
</evidence>
<feature type="compositionally biased region" description="Acidic residues" evidence="9">
    <location>
        <begin position="264"/>
        <end position="276"/>
    </location>
</feature>
<feature type="compositionally biased region" description="Acidic residues" evidence="9">
    <location>
        <begin position="290"/>
        <end position="342"/>
    </location>
</feature>
<dbReference type="FunFam" id="3.40.50.300:FF:000637">
    <property type="entry name" value="ATP-dependent RNA helicase DHX37/DHR1"/>
    <property type="match status" value="1"/>
</dbReference>
<comment type="caution">
    <text evidence="13">The sequence shown here is derived from an EMBL/GenBank/DDBJ whole genome shotgun (WGS) entry which is preliminary data.</text>
</comment>
<dbReference type="Pfam" id="PF24519">
    <property type="entry name" value="Ig-like_Pom152_1"/>
    <property type="match status" value="1"/>
</dbReference>
<feature type="domain" description="Helicase ATP-binding" evidence="11">
    <location>
        <begin position="450"/>
        <end position="634"/>
    </location>
</feature>
<dbReference type="Pfam" id="PF04408">
    <property type="entry name" value="WHD_HA2"/>
    <property type="match status" value="1"/>
</dbReference>
<dbReference type="InterPro" id="IPR001650">
    <property type="entry name" value="Helicase_C-like"/>
</dbReference>
<dbReference type="Pfam" id="PF24097">
    <property type="entry name" value="TMD_POM152"/>
    <property type="match status" value="1"/>
</dbReference>
<dbReference type="InterPro" id="IPR056543">
    <property type="entry name" value="Ig-like_POM152_9th"/>
</dbReference>
<dbReference type="GO" id="GO:0006606">
    <property type="term" value="P:protein import into nucleus"/>
    <property type="evidence" value="ECO:0007669"/>
    <property type="project" value="TreeGrafter"/>
</dbReference>
<dbReference type="SUPFAM" id="SSF52540">
    <property type="entry name" value="P-loop containing nucleoside triphosphate hydrolases"/>
    <property type="match status" value="1"/>
</dbReference>
<sequence>MGKYRKRFNEKARTGMLAKQAALKKARNKQFYTQDDGTDANEEEKKLSEIPIPTENPDSNAEILAPVSEEERLARKRALEENLYTQNAKDEKLSKTKKNRLDKYIEHQLKREEKKELLKKLEETRMDTSKLTALKDLGKGKLTKKEQMVEALELEKQGRGDDSTREVLYEERVVKDAGDLETGDLSVNGETPSTTQLSTFVDNRPSKFGGSGMGFGFKNIPAIKREPAVSKKKYTWRKRVQEEDNKRLKQEDLDDFASSSESGSSDEEKSDGEDEKDIQVNASDEKTDSSEDDESGDSEEDSDNELEEAASEDEVDEQDEDEDDSDDEDEDEDEDEDDDEEEFPTKLMQNKPRHSKTATSFKDWAEQQLRHIEGRDNIPLVAEVSDEVKKKYSQRNVRPEDVDHLSDEEGYIPINQDMSRDAFVVDVQRADEVQQQRVLLPVYAEEHRIMEAIYHHDCVILCGETGSGKTTQVPQFLYEAGFGNHGNKLYPGMIGVTQPRRVAAVSMAERVGNELGNHKHRVGYQVRFDTSIKNEGTENGTALKFMTDGVLLREMMSDFLLTKYSCIIIDEAHERNINTDILIGMLTRVIKLRRKYYTENKKNVTPLKLIIMSATLRVSDFSENPVLFKKPPPIINVEARQYPVSVHFDKKTEFNYIDAAFNKACKIHRKLPPGGILIFLTGQNEIKTLVKRLKEEFSKTNSKNTEYEEVPDVRVSENVQQEVEDVEFSVKMDDENMYDDYNDSDGEEEGFEEAQNASESEIGPLHVLPLYSLLPTNEQMRVFDEPPKGSRLCIVSTNVAETSLTIPGIRYVIDCGRSKERNYNKENGVQSFDVDWISKASADQRAGRAGRTGPGHCYRLFSSAVYEEFFPQFSIPEILRTPFESIVLSMKSMGIDQIVNFPFPTPPDRAALKQAEELLVILGALDKEQKQITDLGKKMSLFPLSPRFSKVLIIGNQQNCLEYVIAIVSALSVGDPFIPENELVGNMTEEERKDFRSKFYQSKALFSKLDPSSECMTLLSAVCALDHIPADHTVEFLSANYLRQKMMQEIQKLRVQIASIVERCLISGTGAQLSQKKKLAVPNSKQVSAMKQMIASGFIDHVAIRGDLISSDVKIANKTNITNIPYCPVFPLESDPYVYIHANSLMTRSGKLPSPYLVYQSLSSKAKSTEEEDEEHTKVRMKPLVDITGKQLTNIAKSSGLITYSKPLGHPYAPKNLTPTKRECYVVPRFGASVGSNGIGWDLPAIKVIQEKRNGSWVNRREIKPLIPSSILDPASQRLFIVSLFVLIQSWKIYDLVLVKSEIASSNEQLTTLTNFTFVLKYVFVDGLFLWLLPILKIPHLAFSPSKTLLYIFILNGITIFLVSNMALPLLSNIFLPVWRVLLQRNELNIIGESINVASVIDMDSHFKGKLTIHYLPDSSAKMNPFHIDQTCLGSLNGNIIQMPIEFNTTSGIGYLQIQQNTANNELKLHNYTGSSLKRLFKKDYSHLRDKSQSKTSDTLFYLEYPISEPGLYKIKSVLDKKGNSIRTYKSEFAISDCPSGKFFYPPHFDFQNNHKCLSSLEQEAFPVPWLEVYGPSPEHVNLVIRVNGNEFKSLNFTIPSDGDHHKRSRTDFSYLKSSKLVRNSLEEAILQNIDQFNWGKETTVEFQLISVQDSFGNLHRYQPLSKDKDVWYRLILRKSPTAGLVDPEKNSPLLMGGQKMLTISNGDEFQDKDFPLEVVISHNGTNSTTTFSNRAQLRKGITVTEPGAYRLVSANDAYCPCEVKDEPSIKLELAQTPELDIQAEPESDRCLGVIGYKFDFNFTGRAPFKVQYQIFSNNSGTLKPVLSPSGQRIRELSSSSNHHSFKFKPPGEGSYSIVFANLKDGNYRERGVPLDESKYTYSTFFRSASEISLKLAGRELHTCYGVSAKIPIVFKGNGPFSFVYEYVDSVSKKRIGQVHHATNVSSYEIETPQSLIGKTYHLVLSSAKDKFGCDAVINDNAKRVKIVSRPDVPELQLGNTDSNIQIVEGRFVDVPVKYKSSIGQQRNDVVILKHYNLQGEFLKSKRADLRQSAIRIYEEGTYSLESFMNDNCEGKIVNGEKTVTVTYYDKPSMNITFADEYLQHKDDSMIHLKSVCNGAENEIALQLKGKAPFLIDYEIKLPSGKVESHTMNVEGHGIKIKLPTRDNGKYEHTFKRIFDALYTRETKVPIADVPKVVYQVNRLPTVSFVPDKHFAQVCENRVHDDEVVANIPIKLSGDYPFDIVAIIQNQASGESQKLKFRNIMEPYLSLQSMKFLQLGDYTIDLISVRDSNGCTNRNLQSTVKYVLSITEPPNIFKASTRFDYCVGDHVGYNLTGVSPITIFYQYDNMPRKADVHHQFVRLASKPGILNIQALKDAGENSCLVNFTSDSEKFKELQLQVHELPSVEVNKGDYIVEDIHQGDHAELIFTFTGEPPFKLTYIRTIEIKQDQKKVRKLLEKETIDDIWDRELVVSASLEGTYEAIEVQDKFCRAVKSINYVE</sequence>
<dbReference type="GO" id="GO:0016787">
    <property type="term" value="F:hydrolase activity"/>
    <property type="evidence" value="ECO:0007669"/>
    <property type="project" value="UniProtKB-KW"/>
</dbReference>
<dbReference type="GO" id="GO:0003724">
    <property type="term" value="F:RNA helicase activity"/>
    <property type="evidence" value="ECO:0007669"/>
    <property type="project" value="UniProtKB-EC"/>
</dbReference>
<dbReference type="InterPro" id="IPR048333">
    <property type="entry name" value="HA2_WH"/>
</dbReference>
<keyword evidence="3" id="KW-0547">Nucleotide-binding</keyword>
<dbReference type="Pfam" id="PF00271">
    <property type="entry name" value="Helicase_C"/>
    <property type="match status" value="1"/>
</dbReference>
<dbReference type="GeneID" id="93653265"/>
<feature type="compositionally biased region" description="Polar residues" evidence="9">
    <location>
        <begin position="188"/>
        <end position="201"/>
    </location>
</feature>
<dbReference type="InterPro" id="IPR037701">
    <property type="entry name" value="Pom152"/>
</dbReference>
<comment type="catalytic activity">
    <reaction evidence="7">
        <text>ATP + H2O = ADP + phosphate + H(+)</text>
        <dbReference type="Rhea" id="RHEA:13065"/>
        <dbReference type="ChEBI" id="CHEBI:15377"/>
        <dbReference type="ChEBI" id="CHEBI:15378"/>
        <dbReference type="ChEBI" id="CHEBI:30616"/>
        <dbReference type="ChEBI" id="CHEBI:43474"/>
        <dbReference type="ChEBI" id="CHEBI:456216"/>
        <dbReference type="EC" id="3.6.4.13"/>
    </reaction>
</comment>
<keyword evidence="4" id="KW-0378">Hydrolase</keyword>
<dbReference type="Pfam" id="PF23664">
    <property type="entry name" value="Ig_Pom152"/>
    <property type="match status" value="2"/>
</dbReference>
<dbReference type="CDD" id="cd17982">
    <property type="entry name" value="DEXHc_DHX37"/>
    <property type="match status" value="1"/>
</dbReference>
<proteinExistence type="inferred from homology"/>
<dbReference type="PROSITE" id="PS51194">
    <property type="entry name" value="HELICASE_CTER"/>
    <property type="match status" value="1"/>
</dbReference>
<dbReference type="PANTHER" id="PTHR28206:SF1">
    <property type="entry name" value="NUCLEOPORIN POM152"/>
    <property type="match status" value="1"/>
</dbReference>
<dbReference type="Pfam" id="PF24527">
    <property type="entry name" value="Ig-like_Pom152_9"/>
    <property type="match status" value="1"/>
</dbReference>
<dbReference type="GO" id="GO:0017056">
    <property type="term" value="F:structural constituent of nuclear pore"/>
    <property type="evidence" value="ECO:0007669"/>
    <property type="project" value="InterPro"/>
</dbReference>
<gene>
    <name evidence="13" type="ORF">I9W82_004636</name>
</gene>
<dbReference type="InterPro" id="IPR056541">
    <property type="entry name" value="Ig-like_POM152"/>
</dbReference>
<evidence type="ECO:0000256" key="1">
    <source>
        <dbReference type="ARBA" id="ARBA00008792"/>
    </source>
</evidence>
<evidence type="ECO:0000259" key="11">
    <source>
        <dbReference type="PROSITE" id="PS51192"/>
    </source>
</evidence>
<dbReference type="InterPro" id="IPR027417">
    <property type="entry name" value="P-loop_NTPase"/>
</dbReference>
<comment type="similarity">
    <text evidence="1">Belongs to the DEAD box helicase family. DEAH subfamily.</text>
</comment>
<dbReference type="Gene3D" id="1.20.120.1080">
    <property type="match status" value="1"/>
</dbReference>
<dbReference type="PANTHER" id="PTHR28206">
    <property type="entry name" value="NUCLEOPORIN POM152"/>
    <property type="match status" value="1"/>
</dbReference>
<feature type="compositionally biased region" description="Basic and acidic residues" evidence="9">
    <location>
        <begin position="239"/>
        <end position="251"/>
    </location>
</feature>
<keyword evidence="10" id="KW-0812">Transmembrane</keyword>
<keyword evidence="5" id="KW-0347">Helicase</keyword>
<evidence type="ECO:0000256" key="5">
    <source>
        <dbReference type="ARBA" id="ARBA00022806"/>
    </source>
</evidence>
<dbReference type="EC" id="3.6.4.13" evidence="2"/>
<dbReference type="InterPro" id="IPR056542">
    <property type="entry name" value="Ig-like_POM152_1st"/>
</dbReference>
<dbReference type="PROSITE" id="PS00690">
    <property type="entry name" value="DEAH_ATP_HELICASE"/>
    <property type="match status" value="1"/>
</dbReference>
<dbReference type="InterPro" id="IPR002464">
    <property type="entry name" value="DNA/RNA_helicase_DEAH_CS"/>
</dbReference>
<keyword evidence="10" id="KW-1133">Transmembrane helix</keyword>
<feature type="region of interest" description="Disordered" evidence="9">
    <location>
        <begin position="180"/>
        <end position="360"/>
    </location>
</feature>
<keyword evidence="8" id="KW-0175">Coiled coil</keyword>
<dbReference type="InterPro" id="IPR007502">
    <property type="entry name" value="Helicase-assoc_dom"/>
</dbReference>
<dbReference type="Gene3D" id="3.40.50.300">
    <property type="entry name" value="P-loop containing nucleotide triphosphate hydrolases"/>
    <property type="match status" value="2"/>
</dbReference>
<dbReference type="SMART" id="SM00487">
    <property type="entry name" value="DEXDc"/>
    <property type="match status" value="1"/>
</dbReference>
<name>A0A8H8D8T4_9ASCO</name>
<dbReference type="GO" id="GO:1990904">
    <property type="term" value="C:ribonucleoprotein complex"/>
    <property type="evidence" value="ECO:0007669"/>
    <property type="project" value="UniProtKB-ARBA"/>
</dbReference>
<dbReference type="Proteomes" id="UP000669133">
    <property type="component" value="Unassembled WGS sequence"/>
</dbReference>
<evidence type="ECO:0000256" key="9">
    <source>
        <dbReference type="SAM" id="MobiDB-lite"/>
    </source>
</evidence>
<dbReference type="PROSITE" id="PS51192">
    <property type="entry name" value="HELICASE_ATP_BIND_1"/>
    <property type="match status" value="1"/>
</dbReference>
<feature type="domain" description="Helicase C-terminal" evidence="12">
    <location>
        <begin position="685"/>
        <end position="894"/>
    </location>
</feature>
<dbReference type="RefSeq" id="XP_067546120.1">
    <property type="nucleotide sequence ID" value="XM_067693728.1"/>
</dbReference>